<keyword evidence="3" id="KW-1185">Reference proteome</keyword>
<evidence type="ECO:0000313" key="3">
    <source>
        <dbReference type="Proteomes" id="UP000218209"/>
    </source>
</evidence>
<feature type="compositionally biased region" description="Low complexity" evidence="1">
    <location>
        <begin position="553"/>
        <end position="563"/>
    </location>
</feature>
<name>A0A1X6NTU8_PORUM</name>
<reference evidence="2 3" key="1">
    <citation type="submission" date="2017-03" db="EMBL/GenBank/DDBJ databases">
        <title>WGS assembly of Porphyra umbilicalis.</title>
        <authorList>
            <person name="Brawley S.H."/>
            <person name="Blouin N.A."/>
            <person name="Ficko-Blean E."/>
            <person name="Wheeler G.L."/>
            <person name="Lohr M."/>
            <person name="Goodson H.V."/>
            <person name="Jenkins J.W."/>
            <person name="Blaby-Haas C.E."/>
            <person name="Helliwell K.E."/>
            <person name="Chan C."/>
            <person name="Marriage T."/>
            <person name="Bhattacharya D."/>
            <person name="Klein A.S."/>
            <person name="Badis Y."/>
            <person name="Brodie J."/>
            <person name="Cao Y."/>
            <person name="Collen J."/>
            <person name="Dittami S.M."/>
            <person name="Gachon C.M."/>
            <person name="Green B.R."/>
            <person name="Karpowicz S."/>
            <person name="Kim J.W."/>
            <person name="Kudahl U."/>
            <person name="Lin S."/>
            <person name="Michel G."/>
            <person name="Mittag M."/>
            <person name="Olson B.J."/>
            <person name="Pangilinan J."/>
            <person name="Peng Y."/>
            <person name="Qiu H."/>
            <person name="Shu S."/>
            <person name="Singer J.T."/>
            <person name="Smith A.G."/>
            <person name="Sprecher B.N."/>
            <person name="Wagner V."/>
            <person name="Wang W."/>
            <person name="Wang Z.-Y."/>
            <person name="Yan J."/>
            <person name="Yarish C."/>
            <person name="Zoeuner-Riek S."/>
            <person name="Zhuang Y."/>
            <person name="Zou Y."/>
            <person name="Lindquist E.A."/>
            <person name="Grimwood J."/>
            <person name="Barry K."/>
            <person name="Rokhsar D.S."/>
            <person name="Schmutz J."/>
            <person name="Stiller J.W."/>
            <person name="Grossman A.R."/>
            <person name="Prochnik S.E."/>
        </authorList>
    </citation>
    <scope>NUCLEOTIDE SEQUENCE [LARGE SCALE GENOMIC DNA]</scope>
    <source>
        <strain evidence="2">4086291</strain>
    </source>
</reference>
<sequence length="651" mass="64868">MTPSTPPTVSSLPATSIDDARMISSELGADRTAGSSVRAPGVAIAAAQGSMTADIMAPPGHHSAKVAVPVISSSEVAAVIAPAEAAAAVLSPAQVAAVGLTCAPVVVVRLTSAAVAAAGAAPASVAPAVISPAPVAAQVLTRSVMTISQMAAPHETPILISMPVVSPPKVGAPIVTPAPETETVPMVTTAAMAAVSTPSVTPAAVAAAVGTPAAMRAPVVPPVAVAEVSTLAALAPPFGEAVTVTRVDGSTSSGPHSVIKITAAALSISVAAVVAPDVNTSAVATPAVNAAPVAAAVLPASTPAVATPSVVSFSAVASATTDSTVASGGPGMGTAACVNPAVRGSAAFVALMEASGAAVRAQEHAVNKNRTVTMQRLGRYINAVNGYSVSSKTLEEAAAMIASASAMEDSNEDLQVVIHLSGVSAIGNLSWKSLFGQGAYVDPDVLRVFGQAHQFCRGRDVLARARLSADAEARLVGTLHRGQSAIPTSSSPTPIAATTEDEEILEAFTPPVDSILPPHVSIQRLAHVVARARSASPPGRFSVGSAAHSSTVSDGRAASGGDSDGAQLAGVGILCVLENIPPPALVTPIKSAVDLIKGLFFNRRVLKRSGDRGWGTTVKWLSGLSLYVCVRTCFVGCLSKAPLFPSRALLK</sequence>
<protein>
    <submittedName>
        <fullName evidence="2">Uncharacterized protein</fullName>
    </submittedName>
</protein>
<evidence type="ECO:0000313" key="2">
    <source>
        <dbReference type="EMBL" id="OSX72032.1"/>
    </source>
</evidence>
<dbReference type="AlphaFoldDB" id="A0A1X6NTU8"/>
<proteinExistence type="predicted"/>
<accession>A0A1X6NTU8</accession>
<feature type="region of interest" description="Disordered" evidence="1">
    <location>
        <begin position="536"/>
        <end position="563"/>
    </location>
</feature>
<evidence type="ECO:0000256" key="1">
    <source>
        <dbReference type="SAM" id="MobiDB-lite"/>
    </source>
</evidence>
<dbReference type="EMBL" id="KV919091">
    <property type="protein sequence ID" value="OSX72032.1"/>
    <property type="molecule type" value="Genomic_DNA"/>
</dbReference>
<dbReference type="Proteomes" id="UP000218209">
    <property type="component" value="Unassembled WGS sequence"/>
</dbReference>
<gene>
    <name evidence="2" type="ORF">BU14_0479s0010</name>
</gene>
<organism evidence="2 3">
    <name type="scientific">Porphyra umbilicalis</name>
    <name type="common">Purple laver</name>
    <name type="synonym">Red alga</name>
    <dbReference type="NCBI Taxonomy" id="2786"/>
    <lineage>
        <taxon>Eukaryota</taxon>
        <taxon>Rhodophyta</taxon>
        <taxon>Bangiophyceae</taxon>
        <taxon>Bangiales</taxon>
        <taxon>Bangiaceae</taxon>
        <taxon>Porphyra</taxon>
    </lineage>
</organism>